<proteinExistence type="predicted"/>
<keyword evidence="1" id="KW-0645">Protease</keyword>
<gene>
    <name evidence="1" type="ORF">V5F89_01020</name>
</gene>
<dbReference type="GO" id="GO:0000502">
    <property type="term" value="C:proteasome complex"/>
    <property type="evidence" value="ECO:0007669"/>
    <property type="project" value="UniProtKB-KW"/>
</dbReference>
<reference evidence="1 2" key="1">
    <citation type="submission" date="2024-02" db="EMBL/GenBank/DDBJ databases">
        <title>The whole genome sequence of five bacterial samples isolated from Abu Dhabi Sabkha-shore region.</title>
        <authorList>
            <person name="Sudalaimuthuasari N."/>
            <person name="Sarfraz B."/>
            <person name="Tuyisabe J.D."/>
            <person name="Mugisha Ntwali L.D.M."/>
            <person name="Ali A.I.A.A."/>
            <person name="Almansoori S.Z.A."/>
            <person name="Alajami H.S.A."/>
            <person name="Almeqbaali A.A.S."/>
            <person name="Kundu B."/>
            <person name="Saeed E.E."/>
            <person name="Sukumarinath V."/>
            <person name="Mishra A.K."/>
            <person name="Hazzouri K.M."/>
            <person name="Almaskari R."/>
            <person name="Sharma A.K."/>
            <person name="Amiri K.M.A."/>
        </authorList>
    </citation>
    <scope>NUCLEOTIDE SEQUENCE [LARGE SCALE GENOMIC DNA]</scope>
    <source>
        <strain evidence="2">kcgeb_sd</strain>
    </source>
</reference>
<keyword evidence="1" id="KW-0378">Hydrolase</keyword>
<dbReference type="InterPro" id="IPR029055">
    <property type="entry name" value="Ntn_hydrolases_N"/>
</dbReference>
<dbReference type="CDD" id="cd03765">
    <property type="entry name" value="proteasome_beta_bacterial"/>
    <property type="match status" value="1"/>
</dbReference>
<evidence type="ECO:0000313" key="1">
    <source>
        <dbReference type="EMBL" id="WWA47519.1"/>
    </source>
</evidence>
<dbReference type="InterPro" id="IPR001353">
    <property type="entry name" value="Proteasome_sua/b"/>
</dbReference>
<dbReference type="GO" id="GO:0008233">
    <property type="term" value="F:peptidase activity"/>
    <property type="evidence" value="ECO:0007669"/>
    <property type="project" value="UniProtKB-KW"/>
</dbReference>
<organism evidence="1 2">
    <name type="scientific">Pelagerythrobacter marensis</name>
    <dbReference type="NCBI Taxonomy" id="543877"/>
    <lineage>
        <taxon>Bacteria</taxon>
        <taxon>Pseudomonadati</taxon>
        <taxon>Pseudomonadota</taxon>
        <taxon>Alphaproteobacteria</taxon>
        <taxon>Sphingomonadales</taxon>
        <taxon>Erythrobacteraceae</taxon>
        <taxon>Pelagerythrobacter</taxon>
    </lineage>
</organism>
<dbReference type="GO" id="GO:0006508">
    <property type="term" value="P:proteolysis"/>
    <property type="evidence" value="ECO:0007669"/>
    <property type="project" value="UniProtKB-KW"/>
</dbReference>
<dbReference type="Pfam" id="PF00227">
    <property type="entry name" value="Proteasome"/>
    <property type="match status" value="1"/>
</dbReference>
<accession>A0ABZ2D9L5</accession>
<keyword evidence="1" id="KW-0647">Proteasome</keyword>
<keyword evidence="2" id="KW-1185">Reference proteome</keyword>
<sequence length="252" mass="28116">MTYCVGMVLDRGLVLMSDTRTNSGVDNISVFRKMFHWRVPGERMLAVMTAGNLATTQAVISQLEERTKAPGERHNSLLEAPSMFQVATEIGRLLRATIEERQLANGERGRGRFTASIILAGQIAGMEPRLFLIYPEGNFIEASFDTPFFQIGETKYGRPILIRGYDRAMSFEDAVKLLTVSFDSTLKANLSVGLPLDLMVIARDGFEPTHTRRITHDDPYFQAISSSWGDALRSAFHSLPDYSFYFGDGDGD</sequence>
<dbReference type="Proteomes" id="UP001335183">
    <property type="component" value="Chromosome"/>
</dbReference>
<dbReference type="Gene3D" id="3.60.20.10">
    <property type="entry name" value="Glutamine Phosphoribosylpyrophosphate, subunit 1, domain 1"/>
    <property type="match status" value="1"/>
</dbReference>
<dbReference type="PIRSF" id="PIRSF009120">
    <property type="entry name" value="UCP009120_prtse"/>
    <property type="match status" value="1"/>
</dbReference>
<dbReference type="EMBL" id="CP144918">
    <property type="protein sequence ID" value="WWA47519.1"/>
    <property type="molecule type" value="Genomic_DNA"/>
</dbReference>
<dbReference type="InterPro" id="IPR016545">
    <property type="entry name" value="UCP009120_prtse"/>
</dbReference>
<protein>
    <submittedName>
        <fullName evidence="1">Proteasome-type protease</fullName>
    </submittedName>
</protein>
<dbReference type="RefSeq" id="WP_338446409.1">
    <property type="nucleotide sequence ID" value="NZ_CP144918.1"/>
</dbReference>
<dbReference type="SUPFAM" id="SSF56235">
    <property type="entry name" value="N-terminal nucleophile aminohydrolases (Ntn hydrolases)"/>
    <property type="match status" value="1"/>
</dbReference>
<evidence type="ECO:0000313" key="2">
    <source>
        <dbReference type="Proteomes" id="UP001335183"/>
    </source>
</evidence>
<name>A0ABZ2D9L5_9SPHN</name>